<dbReference type="InterPro" id="IPR005197">
    <property type="entry name" value="Glyco_hydro_71"/>
</dbReference>
<sequence length="453" mass="51823">MPTTSVLPSWDDASVEIRENNFMCEIQMAQSMGIDGFSLDIMRANENYHRSIEAMFRAAERLNTGFKLFFEFDYGKPTMEERATDMQMLIRKYSQHQAYETVDGRPLVAAYAPDGWLTKDGQADYAASSQWWQDNVTSPLHNSGIDIYFVPTTFRQIWSGGVDEETSRAELMEWGDTIDGLSLWQIQLSPIGGGIQNLEQLGQAVQAADKSWMSTVSMQYWVGAGKSIPSWYWRPDDPETEKTKNGRYYEHAGGKGLDAQWNSIINIQKPEWVMMLTWNDYNESYFMPVDDLRKYRNGTGQAPFGWYKSMAGLGELNRYYIQWYKTGLQPEITEDTLFYSYRTSSHKLIAERDPRPPVAFGNGPISDDIYMTTMLKTPAEVRIYSGEETMQYEVPAGVHHLVVPFQAGRQFFALWRDGEQIAAGEGTPVNTTIQYYDYWPTTGFIQAGLINSK</sequence>
<protein>
    <submittedName>
        <fullName evidence="1">Endo-1,3-alpha-glucanase family glycosylhydrolase</fullName>
    </submittedName>
</protein>
<keyword evidence="2" id="KW-1185">Reference proteome</keyword>
<name>A0ABZ0RMI6_9BACT</name>
<dbReference type="Pfam" id="PF03659">
    <property type="entry name" value="Glyco_hydro_71"/>
    <property type="match status" value="1"/>
</dbReference>
<proteinExistence type="predicted"/>
<accession>A0ABZ0RMI6</accession>
<gene>
    <name evidence="1" type="ORF">SH580_03235</name>
</gene>
<dbReference type="Gene3D" id="3.20.20.80">
    <property type="entry name" value="Glycosidases"/>
    <property type="match status" value="1"/>
</dbReference>
<dbReference type="EMBL" id="CP138858">
    <property type="protein sequence ID" value="WPJ96717.1"/>
    <property type="molecule type" value="Genomic_DNA"/>
</dbReference>
<dbReference type="CDD" id="cd11577">
    <property type="entry name" value="GH71"/>
    <property type="match status" value="1"/>
</dbReference>
<organism evidence="1 2">
    <name type="scientific">Coraliomargarita algicola</name>
    <dbReference type="NCBI Taxonomy" id="3092156"/>
    <lineage>
        <taxon>Bacteria</taxon>
        <taxon>Pseudomonadati</taxon>
        <taxon>Verrucomicrobiota</taxon>
        <taxon>Opitutia</taxon>
        <taxon>Puniceicoccales</taxon>
        <taxon>Coraliomargaritaceae</taxon>
        <taxon>Coraliomargarita</taxon>
    </lineage>
</organism>
<evidence type="ECO:0000313" key="2">
    <source>
        <dbReference type="Proteomes" id="UP001324993"/>
    </source>
</evidence>
<dbReference type="Proteomes" id="UP001324993">
    <property type="component" value="Chromosome"/>
</dbReference>
<dbReference type="RefSeq" id="WP_319833574.1">
    <property type="nucleotide sequence ID" value="NZ_CP138858.1"/>
</dbReference>
<evidence type="ECO:0000313" key="1">
    <source>
        <dbReference type="EMBL" id="WPJ96717.1"/>
    </source>
</evidence>
<reference evidence="1 2" key="1">
    <citation type="submission" date="2023-11" db="EMBL/GenBank/DDBJ databases">
        <title>Coraliomargarita sp. nov., isolated from marine algae.</title>
        <authorList>
            <person name="Lee J.K."/>
            <person name="Baek J.H."/>
            <person name="Kim J.M."/>
            <person name="Choi D.G."/>
            <person name="Jeon C.O."/>
        </authorList>
    </citation>
    <scope>NUCLEOTIDE SEQUENCE [LARGE SCALE GENOMIC DNA]</scope>
    <source>
        <strain evidence="1 2">J2-16</strain>
    </source>
</reference>